<feature type="transmembrane region" description="Helical" evidence="1">
    <location>
        <begin position="162"/>
        <end position="182"/>
    </location>
</feature>
<accession>A0ABR7Q4C8</accession>
<keyword evidence="3" id="KW-1185">Reference proteome</keyword>
<evidence type="ECO:0000256" key="1">
    <source>
        <dbReference type="SAM" id="Phobius"/>
    </source>
</evidence>
<keyword evidence="1" id="KW-1133">Transmembrane helix</keyword>
<sequence length="205" mass="23944">MEKSIEHIWKEGFVNNDTLVAPKIQNLYNQKSKHLGDKLIRMLNTEPKVLLIMAIVFIFGNYAIGNDFWSGSIASIWCIIWYFIIKKQIQNIENANKETNCYEFLKSLHKLLLRSRNEITKMLWIGTPILILPMVIYTYYNQYEKTFGEIFGVESLSYPNELLFIIVPLGTIFSVVIYRLSFKYGYGPIANKLKQLITDIETLKN</sequence>
<feature type="transmembrane region" description="Helical" evidence="1">
    <location>
        <begin position="122"/>
        <end position="142"/>
    </location>
</feature>
<protein>
    <submittedName>
        <fullName evidence="2">Uncharacterized protein</fullName>
    </submittedName>
</protein>
<keyword evidence="1" id="KW-0812">Transmembrane</keyword>
<gene>
    <name evidence="2" type="ORF">H2O64_01970</name>
</gene>
<name>A0ABR7Q4C8_9FLAO</name>
<feature type="transmembrane region" description="Helical" evidence="1">
    <location>
        <begin position="68"/>
        <end position="85"/>
    </location>
</feature>
<organism evidence="2 3">
    <name type="scientific">Kordia aestuariivivens</name>
    <dbReference type="NCBI Taxonomy" id="2759037"/>
    <lineage>
        <taxon>Bacteria</taxon>
        <taxon>Pseudomonadati</taxon>
        <taxon>Bacteroidota</taxon>
        <taxon>Flavobacteriia</taxon>
        <taxon>Flavobacteriales</taxon>
        <taxon>Flavobacteriaceae</taxon>
        <taxon>Kordia</taxon>
    </lineage>
</organism>
<dbReference type="RefSeq" id="WP_187560455.1">
    <property type="nucleotide sequence ID" value="NZ_JACGWS010000001.1"/>
</dbReference>
<evidence type="ECO:0000313" key="2">
    <source>
        <dbReference type="EMBL" id="MBC8753419.1"/>
    </source>
</evidence>
<proteinExistence type="predicted"/>
<feature type="transmembrane region" description="Helical" evidence="1">
    <location>
        <begin position="39"/>
        <end position="62"/>
    </location>
</feature>
<reference evidence="2 3" key="1">
    <citation type="submission" date="2020-07" db="EMBL/GenBank/DDBJ databases">
        <title>Description of Kordia aestuariivivens sp. nov., isolated from a tidal flat.</title>
        <authorList>
            <person name="Park S."/>
            <person name="Yoon J.-H."/>
        </authorList>
    </citation>
    <scope>NUCLEOTIDE SEQUENCE [LARGE SCALE GENOMIC DNA]</scope>
    <source>
        <strain evidence="2 3">YSTF-M3</strain>
    </source>
</reference>
<evidence type="ECO:0000313" key="3">
    <source>
        <dbReference type="Proteomes" id="UP000619238"/>
    </source>
</evidence>
<dbReference type="EMBL" id="JACGWS010000001">
    <property type="protein sequence ID" value="MBC8753419.1"/>
    <property type="molecule type" value="Genomic_DNA"/>
</dbReference>
<dbReference type="Proteomes" id="UP000619238">
    <property type="component" value="Unassembled WGS sequence"/>
</dbReference>
<keyword evidence="1" id="KW-0472">Membrane</keyword>
<comment type="caution">
    <text evidence="2">The sequence shown here is derived from an EMBL/GenBank/DDBJ whole genome shotgun (WGS) entry which is preliminary data.</text>
</comment>